<keyword evidence="4" id="KW-0186">Copper</keyword>
<evidence type="ECO:0000259" key="8">
    <source>
        <dbReference type="Pfam" id="PF00394"/>
    </source>
</evidence>
<dbReference type="InterPro" id="IPR033138">
    <property type="entry name" value="Cu_oxidase_CS"/>
</dbReference>
<dbReference type="InterPro" id="IPR011707">
    <property type="entry name" value="Cu-oxidase-like_N"/>
</dbReference>
<reference evidence="11" key="1">
    <citation type="submission" date="2020-11" db="EMBL/GenBank/DDBJ databases">
        <authorList>
            <consortium name="DOE Joint Genome Institute"/>
            <person name="Ahrendt S."/>
            <person name="Riley R."/>
            <person name="Andreopoulos W."/>
            <person name="Labutti K."/>
            <person name="Pangilinan J."/>
            <person name="Ruiz-Duenas F.J."/>
            <person name="Barrasa J.M."/>
            <person name="Sanchez-Garcia M."/>
            <person name="Camarero S."/>
            <person name="Miyauchi S."/>
            <person name="Serrano A."/>
            <person name="Linde D."/>
            <person name="Babiker R."/>
            <person name="Drula E."/>
            <person name="Ayuso-Fernandez I."/>
            <person name="Pacheco R."/>
            <person name="Padilla G."/>
            <person name="Ferreira P."/>
            <person name="Barriuso J."/>
            <person name="Kellner H."/>
            <person name="Castanera R."/>
            <person name="Alfaro M."/>
            <person name="Ramirez L."/>
            <person name="Pisabarro A.G."/>
            <person name="Kuo A."/>
            <person name="Tritt A."/>
            <person name="Lipzen A."/>
            <person name="He G."/>
            <person name="Yan M."/>
            <person name="Ng V."/>
            <person name="Cullen D."/>
            <person name="Martin F."/>
            <person name="Rosso M.-N."/>
            <person name="Henrissat B."/>
            <person name="Hibbett D."/>
            <person name="Martinez A.T."/>
            <person name="Grigoriev I.V."/>
        </authorList>
    </citation>
    <scope>NUCLEOTIDE SEQUENCE</scope>
    <source>
        <strain evidence="11">MF-IS2</strain>
    </source>
</reference>
<keyword evidence="7" id="KW-0732">Signal</keyword>
<organism evidence="11 12">
    <name type="scientific">Macrolepiota fuliginosa MF-IS2</name>
    <dbReference type="NCBI Taxonomy" id="1400762"/>
    <lineage>
        <taxon>Eukaryota</taxon>
        <taxon>Fungi</taxon>
        <taxon>Dikarya</taxon>
        <taxon>Basidiomycota</taxon>
        <taxon>Agaricomycotina</taxon>
        <taxon>Agaricomycetes</taxon>
        <taxon>Agaricomycetidae</taxon>
        <taxon>Agaricales</taxon>
        <taxon>Agaricineae</taxon>
        <taxon>Agaricaceae</taxon>
        <taxon>Macrolepiota</taxon>
    </lineage>
</organism>
<feature type="domain" description="Plastocyanin-like" evidence="10">
    <location>
        <begin position="35"/>
        <end position="149"/>
    </location>
</feature>
<dbReference type="Gene3D" id="2.60.40.420">
    <property type="entry name" value="Cupredoxins - blue copper proteins"/>
    <property type="match status" value="3"/>
</dbReference>
<evidence type="ECO:0000259" key="9">
    <source>
        <dbReference type="Pfam" id="PF07731"/>
    </source>
</evidence>
<dbReference type="CDD" id="cd13903">
    <property type="entry name" value="CuRO_3_Tv-LCC_like"/>
    <property type="match status" value="1"/>
</dbReference>
<dbReference type="Pfam" id="PF07732">
    <property type="entry name" value="Cu-oxidase_3"/>
    <property type="match status" value="1"/>
</dbReference>
<dbReference type="OrthoDB" id="2121828at2759"/>
<dbReference type="EMBL" id="MU151425">
    <property type="protein sequence ID" value="KAF9443886.1"/>
    <property type="molecule type" value="Genomic_DNA"/>
</dbReference>
<dbReference type="PANTHER" id="PTHR11709">
    <property type="entry name" value="MULTI-COPPER OXIDASE"/>
    <property type="match status" value="1"/>
</dbReference>
<dbReference type="AlphaFoldDB" id="A0A9P6BXD0"/>
<dbReference type="GO" id="GO:0005507">
    <property type="term" value="F:copper ion binding"/>
    <property type="evidence" value="ECO:0007669"/>
    <property type="project" value="InterPro"/>
</dbReference>
<dbReference type="InterPro" id="IPR008972">
    <property type="entry name" value="Cupredoxin"/>
</dbReference>
<evidence type="ECO:0000259" key="10">
    <source>
        <dbReference type="Pfam" id="PF07732"/>
    </source>
</evidence>
<dbReference type="PANTHER" id="PTHR11709:SF511">
    <property type="entry name" value="LACCASE"/>
    <property type="match status" value="1"/>
</dbReference>
<dbReference type="FunFam" id="2.60.40.420:FF:000045">
    <property type="entry name" value="Laccase 2"/>
    <property type="match status" value="1"/>
</dbReference>
<proteinExistence type="inferred from homology"/>
<feature type="signal peptide" evidence="7">
    <location>
        <begin position="1"/>
        <end position="19"/>
    </location>
</feature>
<evidence type="ECO:0000256" key="7">
    <source>
        <dbReference type="SAM" id="SignalP"/>
    </source>
</evidence>
<name>A0A9P6BXD0_9AGAR</name>
<gene>
    <name evidence="11" type="ORF">P691DRAFT_763862</name>
</gene>
<evidence type="ECO:0000256" key="4">
    <source>
        <dbReference type="ARBA" id="ARBA00023008"/>
    </source>
</evidence>
<feature type="domain" description="Plastocyanin-like" evidence="9">
    <location>
        <begin position="371"/>
        <end position="494"/>
    </location>
</feature>
<evidence type="ECO:0000256" key="5">
    <source>
        <dbReference type="ARBA" id="ARBA00023157"/>
    </source>
</evidence>
<keyword evidence="5" id="KW-1015">Disulfide bond</keyword>
<evidence type="ECO:0000313" key="12">
    <source>
        <dbReference type="Proteomes" id="UP000807342"/>
    </source>
</evidence>
<dbReference type="GO" id="GO:0016491">
    <property type="term" value="F:oxidoreductase activity"/>
    <property type="evidence" value="ECO:0007669"/>
    <property type="project" value="UniProtKB-KW"/>
</dbReference>
<keyword evidence="2" id="KW-0479">Metal-binding</keyword>
<sequence>MFSRLKFSALLLCASTALADVIDQTSSVVLSTGGISPDGFTRLASLINVEHPGPVIIANKGDQIKINVLNLLTDPSQERGATIHWHGLFQRGTSYMDGVDGVTQCPIAPGNSFQYAFVADQSGTYWYHSHFGVQYCDGIRGALIIYDPSDPLMHLYDFDNETTIITLSEWYHEVASSQVGIVSAADSTLINGKGRYPGGPSASLAVVNVVKGKRYRLRLVSISCDPDFMFSIDNHTLTVIEVEGTPVQQYNVTVIQIFAGQRYSVVVNATQPVDNYWIRALPNSGNRNLSSTFAGGVNSAILRYQGAPVADPKSSQQTTQIPLVEADLRPSPAIQAPGESRPDGADVIFNLDLAFDPIAFLFSINGTSFQPPSVPVLLQILSGARTAQELLPAGSVYTVQRNQTVQINFPSGLIGGPHPFHLHGHSFSVIRSADNGSYFYNNPIVRDVVNIGNTPGDIVAIRFRTDNPGPWILHCHIDFHLVEGLAIVFAEAPDDIASTNPNIPVQWEQLCPAWYNFTST</sequence>
<keyword evidence="6" id="KW-0325">Glycoprotein</keyword>
<dbReference type="SUPFAM" id="SSF49503">
    <property type="entry name" value="Cupredoxins"/>
    <property type="match status" value="3"/>
</dbReference>
<feature type="chain" id="PRO_5040231029" evidence="7">
    <location>
        <begin position="20"/>
        <end position="520"/>
    </location>
</feature>
<dbReference type="Pfam" id="PF00394">
    <property type="entry name" value="Cu-oxidase"/>
    <property type="match status" value="1"/>
</dbReference>
<keyword evidence="3" id="KW-0560">Oxidoreductase</keyword>
<comment type="similarity">
    <text evidence="1">Belongs to the multicopper oxidase family.</text>
</comment>
<dbReference type="PROSITE" id="PS00079">
    <property type="entry name" value="MULTICOPPER_OXIDASE1"/>
    <property type="match status" value="1"/>
</dbReference>
<keyword evidence="12" id="KW-1185">Reference proteome</keyword>
<dbReference type="InterPro" id="IPR001117">
    <property type="entry name" value="Cu-oxidase_2nd"/>
</dbReference>
<accession>A0A9P6BXD0</accession>
<dbReference type="PROSITE" id="PS00080">
    <property type="entry name" value="MULTICOPPER_OXIDASE2"/>
    <property type="match status" value="1"/>
</dbReference>
<evidence type="ECO:0000256" key="1">
    <source>
        <dbReference type="ARBA" id="ARBA00010609"/>
    </source>
</evidence>
<evidence type="ECO:0000256" key="3">
    <source>
        <dbReference type="ARBA" id="ARBA00023002"/>
    </source>
</evidence>
<dbReference type="Pfam" id="PF07731">
    <property type="entry name" value="Cu-oxidase_2"/>
    <property type="match status" value="1"/>
</dbReference>
<comment type="caution">
    <text evidence="11">The sequence shown here is derived from an EMBL/GenBank/DDBJ whole genome shotgun (WGS) entry which is preliminary data.</text>
</comment>
<evidence type="ECO:0000256" key="6">
    <source>
        <dbReference type="ARBA" id="ARBA00023180"/>
    </source>
</evidence>
<evidence type="ECO:0000313" key="11">
    <source>
        <dbReference type="EMBL" id="KAF9443886.1"/>
    </source>
</evidence>
<evidence type="ECO:0000256" key="2">
    <source>
        <dbReference type="ARBA" id="ARBA00022723"/>
    </source>
</evidence>
<dbReference type="InterPro" id="IPR002355">
    <property type="entry name" value="Cu_oxidase_Cu_BS"/>
</dbReference>
<protein>
    <submittedName>
        <fullName evidence="11">Multicopper oxidase</fullName>
    </submittedName>
</protein>
<dbReference type="Proteomes" id="UP000807342">
    <property type="component" value="Unassembled WGS sequence"/>
</dbReference>
<dbReference type="InterPro" id="IPR011706">
    <property type="entry name" value="Cu-oxidase_C"/>
</dbReference>
<feature type="domain" description="Plastocyanin-like" evidence="8">
    <location>
        <begin position="162"/>
        <end position="307"/>
    </location>
</feature>
<dbReference type="InterPro" id="IPR045087">
    <property type="entry name" value="Cu-oxidase_fam"/>
</dbReference>